<sequence>MCYNANSQQPTANSQQPTANSRQSSADLHARYEQAFLAELDKKLWDAADRLRTSVDAAVYKYPVLGLVFLKYVSDSFTACQEAIKAELTDPNSDYYLDPADFDEQSYQDEIDAELADQDNYTARNVFWVKDIARYDTIQKIARYQLGQPYTVDGKEAKFGGVAKLIDDAFEAIITDNPALKGVLPNISALNIEPDILTGLIDLFADTNFNKPIHNGMTLDLSSKDILGHVYEYFLGQFAAAEGKKAGQFFTPKSIVSLIVEMLEPLAGRVYDPAMGAGGFFVQSEKFIKAHQGNLDHISIYGQEQSHTTYNLAVMNMALRGIPFNFAQGDTLKSPAHRDIKMDYIMANPPFNVKQWYDESLQFDKRWAYGLPSAGNANFAWLSHMIAQLSDKGRIAMVLANGSMSTQTKGEGNIRAKIVDADLVECMLALPSNLFTNVTIPACVWFLNKNKTAATRGKVLFIDARNLGYMKDRVLRDFTQDDKDTISQTYHNWQKGENYTDTKGFCYSATLDEIAANDYVLTAGRYVGAEDVVGDDTPFAEKMQQLTALLYEQFAQSAELEEKIKENLGGLGYEA</sequence>
<dbReference type="SUPFAM" id="SSF53335">
    <property type="entry name" value="S-adenosyl-L-methionine-dependent methyltransferases"/>
    <property type="match status" value="1"/>
</dbReference>
<evidence type="ECO:0000256" key="7">
    <source>
        <dbReference type="ARBA" id="ARBA00047942"/>
    </source>
</evidence>
<dbReference type="InterPro" id="IPR022749">
    <property type="entry name" value="D12N6_MeTrfase_N"/>
</dbReference>
<keyword evidence="4 11" id="KW-0808">Transferase</keyword>
<dbReference type="InterPro" id="IPR038333">
    <property type="entry name" value="T1MK-like_N_sf"/>
</dbReference>
<dbReference type="Gene3D" id="1.20.1260.30">
    <property type="match status" value="1"/>
</dbReference>
<dbReference type="PANTHER" id="PTHR42998">
    <property type="entry name" value="TYPE I RESTRICTION ENZYME HINDVIIP M PROTEIN-RELATED"/>
    <property type="match status" value="1"/>
</dbReference>
<dbReference type="PRINTS" id="PR00507">
    <property type="entry name" value="N12N6MTFRASE"/>
</dbReference>
<evidence type="ECO:0000256" key="4">
    <source>
        <dbReference type="ARBA" id="ARBA00022679"/>
    </source>
</evidence>
<evidence type="ECO:0000259" key="9">
    <source>
        <dbReference type="Pfam" id="PF02384"/>
    </source>
</evidence>
<dbReference type="OrthoDB" id="6647925at2"/>
<dbReference type="EC" id="2.1.1.72" evidence="2"/>
<gene>
    <name evidence="11" type="primary">hsdM</name>
    <name evidence="11" type="ORF">NCTC10293_01712</name>
</gene>
<evidence type="ECO:0000256" key="3">
    <source>
        <dbReference type="ARBA" id="ARBA00022603"/>
    </source>
</evidence>
<evidence type="ECO:0000313" key="11">
    <source>
        <dbReference type="EMBL" id="STZ14122.1"/>
    </source>
</evidence>
<keyword evidence="6" id="KW-0680">Restriction system</keyword>
<evidence type="ECO:0000256" key="1">
    <source>
        <dbReference type="ARBA" id="ARBA00006594"/>
    </source>
</evidence>
<comment type="catalytic activity">
    <reaction evidence="7">
        <text>a 2'-deoxyadenosine in DNA + S-adenosyl-L-methionine = an N(6)-methyl-2'-deoxyadenosine in DNA + S-adenosyl-L-homocysteine + H(+)</text>
        <dbReference type="Rhea" id="RHEA:15197"/>
        <dbReference type="Rhea" id="RHEA-COMP:12418"/>
        <dbReference type="Rhea" id="RHEA-COMP:12419"/>
        <dbReference type="ChEBI" id="CHEBI:15378"/>
        <dbReference type="ChEBI" id="CHEBI:57856"/>
        <dbReference type="ChEBI" id="CHEBI:59789"/>
        <dbReference type="ChEBI" id="CHEBI:90615"/>
        <dbReference type="ChEBI" id="CHEBI:90616"/>
        <dbReference type="EC" id="2.1.1.72"/>
    </reaction>
</comment>
<dbReference type="Gene3D" id="3.40.50.150">
    <property type="entry name" value="Vaccinia Virus protein VP39"/>
    <property type="match status" value="1"/>
</dbReference>
<dbReference type="AlphaFoldDB" id="A0A378R9S0"/>
<evidence type="ECO:0000259" key="10">
    <source>
        <dbReference type="Pfam" id="PF12161"/>
    </source>
</evidence>
<dbReference type="PANTHER" id="PTHR42998:SF1">
    <property type="entry name" value="TYPE I RESTRICTION ENZYME HINDI METHYLASE SUBUNIT"/>
    <property type="match status" value="1"/>
</dbReference>
<dbReference type="REBASE" id="405003">
    <property type="entry name" value="M.Mca10293ORF1712P"/>
</dbReference>
<evidence type="ECO:0000313" key="12">
    <source>
        <dbReference type="Proteomes" id="UP000255279"/>
    </source>
</evidence>
<dbReference type="Pfam" id="PF02384">
    <property type="entry name" value="N6_Mtase"/>
    <property type="match status" value="1"/>
</dbReference>
<dbReference type="InterPro" id="IPR029063">
    <property type="entry name" value="SAM-dependent_MTases_sf"/>
</dbReference>
<feature type="domain" description="DNA methylase adenine-specific" evidence="9">
    <location>
        <begin position="223"/>
        <end position="531"/>
    </location>
</feature>
<protein>
    <recommendedName>
        <fullName evidence="2">site-specific DNA-methyltransferase (adenine-specific)</fullName>
        <ecNumber evidence="2">2.1.1.72</ecNumber>
    </recommendedName>
</protein>
<dbReference type="GO" id="GO:0009007">
    <property type="term" value="F:site-specific DNA-methyltransferase (adenine-specific) activity"/>
    <property type="evidence" value="ECO:0007669"/>
    <property type="project" value="UniProtKB-EC"/>
</dbReference>
<keyword evidence="3 11" id="KW-0489">Methyltransferase</keyword>
<keyword evidence="5" id="KW-0949">S-adenosyl-L-methionine</keyword>
<feature type="region of interest" description="Disordered" evidence="8">
    <location>
        <begin position="1"/>
        <end position="25"/>
    </location>
</feature>
<accession>A0A378R9S0</accession>
<dbReference type="RefSeq" id="WP_115338170.1">
    <property type="nucleotide sequence ID" value="NZ_UGQE01000004.1"/>
</dbReference>
<evidence type="ECO:0000256" key="5">
    <source>
        <dbReference type="ARBA" id="ARBA00022691"/>
    </source>
</evidence>
<evidence type="ECO:0000256" key="6">
    <source>
        <dbReference type="ARBA" id="ARBA00022747"/>
    </source>
</evidence>
<dbReference type="Pfam" id="PF12161">
    <property type="entry name" value="HsdM_N"/>
    <property type="match status" value="1"/>
</dbReference>
<evidence type="ECO:0000256" key="8">
    <source>
        <dbReference type="SAM" id="MobiDB-lite"/>
    </source>
</evidence>
<dbReference type="GO" id="GO:0008170">
    <property type="term" value="F:N-methyltransferase activity"/>
    <property type="evidence" value="ECO:0007669"/>
    <property type="project" value="InterPro"/>
</dbReference>
<dbReference type="GO" id="GO:0009307">
    <property type="term" value="P:DNA restriction-modification system"/>
    <property type="evidence" value="ECO:0007669"/>
    <property type="project" value="UniProtKB-KW"/>
</dbReference>
<dbReference type="GO" id="GO:0032259">
    <property type="term" value="P:methylation"/>
    <property type="evidence" value="ECO:0007669"/>
    <property type="project" value="UniProtKB-KW"/>
</dbReference>
<dbReference type="InterPro" id="IPR003356">
    <property type="entry name" value="DNA_methylase_A-5"/>
</dbReference>
<feature type="domain" description="N6 adenine-specific DNA methyltransferase N-terminal" evidence="10">
    <location>
        <begin position="40"/>
        <end position="204"/>
    </location>
</feature>
<name>A0A378R9S0_9GAMM</name>
<comment type="similarity">
    <text evidence="1">Belongs to the N(4)/N(6)-methyltransferase family.</text>
</comment>
<organism evidence="11 12">
    <name type="scientific">Moraxella caviae</name>
    <dbReference type="NCBI Taxonomy" id="34060"/>
    <lineage>
        <taxon>Bacteria</taxon>
        <taxon>Pseudomonadati</taxon>
        <taxon>Pseudomonadota</taxon>
        <taxon>Gammaproteobacteria</taxon>
        <taxon>Moraxellales</taxon>
        <taxon>Moraxellaceae</taxon>
        <taxon>Moraxella</taxon>
    </lineage>
</organism>
<reference evidence="11 12" key="1">
    <citation type="submission" date="2018-06" db="EMBL/GenBank/DDBJ databases">
        <authorList>
            <consortium name="Pathogen Informatics"/>
            <person name="Doyle S."/>
        </authorList>
    </citation>
    <scope>NUCLEOTIDE SEQUENCE [LARGE SCALE GENOMIC DNA]</scope>
    <source>
        <strain evidence="11 12">NCTC10293</strain>
    </source>
</reference>
<dbReference type="GO" id="GO:0003677">
    <property type="term" value="F:DNA binding"/>
    <property type="evidence" value="ECO:0007669"/>
    <property type="project" value="InterPro"/>
</dbReference>
<proteinExistence type="inferred from homology"/>
<evidence type="ECO:0000256" key="2">
    <source>
        <dbReference type="ARBA" id="ARBA00011900"/>
    </source>
</evidence>
<dbReference type="InterPro" id="IPR052916">
    <property type="entry name" value="Type-I_RE_MTase_Subunit"/>
</dbReference>
<dbReference type="Proteomes" id="UP000255279">
    <property type="component" value="Unassembled WGS sequence"/>
</dbReference>
<dbReference type="EMBL" id="UGQE01000004">
    <property type="protein sequence ID" value="STZ14122.1"/>
    <property type="molecule type" value="Genomic_DNA"/>
</dbReference>